<keyword evidence="2" id="KW-0472">Membrane</keyword>
<keyword evidence="2" id="KW-0812">Transmembrane</keyword>
<keyword evidence="4" id="KW-1185">Reference proteome</keyword>
<feature type="region of interest" description="Disordered" evidence="1">
    <location>
        <begin position="91"/>
        <end position="111"/>
    </location>
</feature>
<protein>
    <submittedName>
        <fullName evidence="3">Uncharacterized protein</fullName>
    </submittedName>
</protein>
<accession>A0A388K488</accession>
<comment type="caution">
    <text evidence="3">The sequence shown here is derived from an EMBL/GenBank/DDBJ whole genome shotgun (WGS) entry which is preliminary data.</text>
</comment>
<evidence type="ECO:0000256" key="1">
    <source>
        <dbReference type="SAM" id="MobiDB-lite"/>
    </source>
</evidence>
<keyword evidence="2" id="KW-1133">Transmembrane helix</keyword>
<proteinExistence type="predicted"/>
<sequence>MAASVCWGTLCGSLWALSLWAWRRLVFLSALCSFIVVFVIVGQKIPERHRLPLAGLAMGDSLSSFPAFPALSGSRGGSPAGAQMHHSYADDRSIAPGNLDDDDDRPAGHRSLASANLSPSIALLKQELFAVDVNGTAGTPRAVLVHTPEAPFNATPSPFTSNESSGWGYECESFYRNVVFLPNSTRFFAILEQSCAMRNETYERKGSGENSVILAYPSITVTFKEMSVRQADLLPVREGRKSLADEAVLSYWWPADSTDGERVSTPIVYQEDKNMSLMATIYGMDIAKTGTHLVLAAYWYDGSMHPTPPVLTSLSTTNGSRSVIMPLKDDVEVTSVDAMALDPNKTRLLVAEGFSLPSEYVTGGGIKQVRIVSADVDESGYPVKSDGADREGYPFHIVHRLGSPPDPKKGYFTGMVYFSPHSVTPSGRCMYLLDESEVFGLDPSTSRLTRVLGSGIKTKPLDWMTTGASPYGIAATSDGCNLSSYIKLIMRLPMGLSG</sequence>
<reference evidence="3 4" key="1">
    <citation type="journal article" date="2018" name="Cell">
        <title>The Chara Genome: Secondary Complexity and Implications for Plant Terrestrialization.</title>
        <authorList>
            <person name="Nishiyama T."/>
            <person name="Sakayama H."/>
            <person name="Vries J.D."/>
            <person name="Buschmann H."/>
            <person name="Saint-Marcoux D."/>
            <person name="Ullrich K.K."/>
            <person name="Haas F.B."/>
            <person name="Vanderstraeten L."/>
            <person name="Becker D."/>
            <person name="Lang D."/>
            <person name="Vosolsobe S."/>
            <person name="Rombauts S."/>
            <person name="Wilhelmsson P.K.I."/>
            <person name="Janitza P."/>
            <person name="Kern R."/>
            <person name="Heyl A."/>
            <person name="Rumpler F."/>
            <person name="Villalobos L.I.A.C."/>
            <person name="Clay J.M."/>
            <person name="Skokan R."/>
            <person name="Toyoda A."/>
            <person name="Suzuki Y."/>
            <person name="Kagoshima H."/>
            <person name="Schijlen E."/>
            <person name="Tajeshwar N."/>
            <person name="Catarino B."/>
            <person name="Hetherington A.J."/>
            <person name="Saltykova A."/>
            <person name="Bonnot C."/>
            <person name="Breuninger H."/>
            <person name="Symeonidi A."/>
            <person name="Radhakrishnan G.V."/>
            <person name="Van Nieuwerburgh F."/>
            <person name="Deforce D."/>
            <person name="Chang C."/>
            <person name="Karol K.G."/>
            <person name="Hedrich R."/>
            <person name="Ulvskov P."/>
            <person name="Glockner G."/>
            <person name="Delwiche C.F."/>
            <person name="Petrasek J."/>
            <person name="Van de Peer Y."/>
            <person name="Friml J."/>
            <person name="Beilby M."/>
            <person name="Dolan L."/>
            <person name="Kohara Y."/>
            <person name="Sugano S."/>
            <person name="Fujiyama A."/>
            <person name="Delaux P.-M."/>
            <person name="Quint M."/>
            <person name="TheiBen G."/>
            <person name="Hagemann M."/>
            <person name="Harholt J."/>
            <person name="Dunand C."/>
            <person name="Zachgo S."/>
            <person name="Langdale J."/>
            <person name="Maumus F."/>
            <person name="Straeten D.V.D."/>
            <person name="Gould S.B."/>
            <person name="Rensing S.A."/>
        </authorList>
    </citation>
    <scope>NUCLEOTIDE SEQUENCE [LARGE SCALE GENOMIC DNA]</scope>
    <source>
        <strain evidence="3 4">S276</strain>
    </source>
</reference>
<dbReference type="Proteomes" id="UP000265515">
    <property type="component" value="Unassembled WGS sequence"/>
</dbReference>
<evidence type="ECO:0000256" key="2">
    <source>
        <dbReference type="SAM" id="Phobius"/>
    </source>
</evidence>
<organism evidence="3 4">
    <name type="scientific">Chara braunii</name>
    <name type="common">Braun's stonewort</name>
    <dbReference type="NCBI Taxonomy" id="69332"/>
    <lineage>
        <taxon>Eukaryota</taxon>
        <taxon>Viridiplantae</taxon>
        <taxon>Streptophyta</taxon>
        <taxon>Charophyceae</taxon>
        <taxon>Charales</taxon>
        <taxon>Characeae</taxon>
        <taxon>Chara</taxon>
    </lineage>
</organism>
<gene>
    <name evidence="3" type="ORF">CBR_g48342</name>
</gene>
<feature type="transmembrane region" description="Helical" evidence="2">
    <location>
        <begin position="26"/>
        <end position="42"/>
    </location>
</feature>
<evidence type="ECO:0000313" key="3">
    <source>
        <dbReference type="EMBL" id="GBG64874.1"/>
    </source>
</evidence>
<dbReference type="AlphaFoldDB" id="A0A388K488"/>
<dbReference type="EMBL" id="BFEA01000055">
    <property type="protein sequence ID" value="GBG64874.1"/>
    <property type="molecule type" value="Genomic_DNA"/>
</dbReference>
<evidence type="ECO:0000313" key="4">
    <source>
        <dbReference type="Proteomes" id="UP000265515"/>
    </source>
</evidence>
<dbReference type="Gramene" id="GBG64874">
    <property type="protein sequence ID" value="GBG64874"/>
    <property type="gene ID" value="CBR_g48342"/>
</dbReference>
<name>A0A388K488_CHABU</name>